<accession>A0A2H3NNL1</accession>
<dbReference type="EMBL" id="PDEP01000003">
    <property type="protein sequence ID" value="PEN08476.1"/>
    <property type="molecule type" value="Genomic_DNA"/>
</dbReference>
<dbReference type="Pfam" id="PF20068">
    <property type="entry name" value="Amphi-Trp"/>
    <property type="match status" value="1"/>
</dbReference>
<proteinExistence type="predicted"/>
<keyword evidence="3" id="KW-1185">Reference proteome</keyword>
<gene>
    <name evidence="2" type="ORF">CRI93_05040</name>
</gene>
<dbReference type="NCBIfam" id="TIGR04354">
    <property type="entry name" value="amphi-Trp"/>
    <property type="match status" value="1"/>
</dbReference>
<evidence type="ECO:0000313" key="2">
    <source>
        <dbReference type="EMBL" id="PEN08476.1"/>
    </source>
</evidence>
<dbReference type="InterPro" id="IPR027598">
    <property type="entry name" value="Amphi-Trp_dom"/>
</dbReference>
<evidence type="ECO:0000259" key="1">
    <source>
        <dbReference type="Pfam" id="PF20068"/>
    </source>
</evidence>
<reference evidence="2 3" key="1">
    <citation type="submission" date="2017-10" db="EMBL/GenBank/DDBJ databases">
        <title>Draft genome of Longimonas halophila.</title>
        <authorList>
            <person name="Goh K.M."/>
            <person name="Shamsir M.S."/>
            <person name="Lim S.W."/>
        </authorList>
    </citation>
    <scope>NUCLEOTIDE SEQUENCE [LARGE SCALE GENOMIC DNA]</scope>
    <source>
        <strain evidence="2 3">KCTC 42399</strain>
    </source>
</reference>
<sequence length="95" mass="10356">MPEETLFETEHTSTRAEAAAYLRALADKLDADGTVHLSGGPNTLDLTIPERFEFEVKAERETSRSGGTPELSLELEFEWKEGAETEAGGGTLEIT</sequence>
<dbReference type="AlphaFoldDB" id="A0A2H3NNL1"/>
<protein>
    <submittedName>
        <fullName evidence="2">Amphi-Trp domain-containing protein</fullName>
    </submittedName>
</protein>
<name>A0A2H3NNL1_9BACT</name>
<dbReference type="RefSeq" id="WP_098061518.1">
    <property type="nucleotide sequence ID" value="NZ_PDEP01000003.1"/>
</dbReference>
<comment type="caution">
    <text evidence="2">The sequence shown here is derived from an EMBL/GenBank/DDBJ whole genome shotgun (WGS) entry which is preliminary data.</text>
</comment>
<dbReference type="OrthoDB" id="1525342at2"/>
<evidence type="ECO:0000313" key="3">
    <source>
        <dbReference type="Proteomes" id="UP000221024"/>
    </source>
</evidence>
<dbReference type="Proteomes" id="UP000221024">
    <property type="component" value="Unassembled WGS sequence"/>
</dbReference>
<feature type="domain" description="Amphi-Trp" evidence="1">
    <location>
        <begin position="1"/>
        <end position="94"/>
    </location>
</feature>
<organism evidence="2 3">
    <name type="scientific">Longimonas halophila</name>
    <dbReference type="NCBI Taxonomy" id="1469170"/>
    <lineage>
        <taxon>Bacteria</taxon>
        <taxon>Pseudomonadati</taxon>
        <taxon>Rhodothermota</taxon>
        <taxon>Rhodothermia</taxon>
        <taxon>Rhodothermales</taxon>
        <taxon>Salisaetaceae</taxon>
        <taxon>Longimonas</taxon>
    </lineage>
</organism>